<accession>A0A8H5BXI3</accession>
<dbReference type="EMBL" id="JAACJK010000115">
    <property type="protein sequence ID" value="KAF5331260.1"/>
    <property type="molecule type" value="Genomic_DNA"/>
</dbReference>
<protein>
    <submittedName>
        <fullName evidence="1">Uncharacterized protein</fullName>
    </submittedName>
</protein>
<comment type="caution">
    <text evidence="1">The sequence shown here is derived from an EMBL/GenBank/DDBJ whole genome shotgun (WGS) entry which is preliminary data.</text>
</comment>
<organism evidence="1 2">
    <name type="scientific">Ephemerocybe angulata</name>
    <dbReference type="NCBI Taxonomy" id="980116"/>
    <lineage>
        <taxon>Eukaryota</taxon>
        <taxon>Fungi</taxon>
        <taxon>Dikarya</taxon>
        <taxon>Basidiomycota</taxon>
        <taxon>Agaricomycotina</taxon>
        <taxon>Agaricomycetes</taxon>
        <taxon>Agaricomycetidae</taxon>
        <taxon>Agaricales</taxon>
        <taxon>Agaricineae</taxon>
        <taxon>Psathyrellaceae</taxon>
        <taxon>Ephemerocybe</taxon>
    </lineage>
</organism>
<dbReference type="AlphaFoldDB" id="A0A8H5BXI3"/>
<evidence type="ECO:0000313" key="1">
    <source>
        <dbReference type="EMBL" id="KAF5331260.1"/>
    </source>
</evidence>
<name>A0A8H5BXI3_9AGAR</name>
<sequence>MDLDRDSQAPLTALCSSAWTHYCLDPTSNRPGSISVQEIKAFEDELEVTGGYESRPDLTPPRYPPGRTGLTDGLEVEVENVVIDLLGSTASMTITKNTTIVLNGECSGHHPGIIRSLIADRDQFGALKGTKADVMVATSYPSLRGSHPPLREVRGGDLAPARHLASMIGWHFHLARSGHLSDIFSHISIRPSTCPASSLFS</sequence>
<proteinExistence type="predicted"/>
<dbReference type="Proteomes" id="UP000541558">
    <property type="component" value="Unassembled WGS sequence"/>
</dbReference>
<reference evidence="1 2" key="1">
    <citation type="journal article" date="2020" name="ISME J.">
        <title>Uncovering the hidden diversity of litter-decomposition mechanisms in mushroom-forming fungi.</title>
        <authorList>
            <person name="Floudas D."/>
            <person name="Bentzer J."/>
            <person name="Ahren D."/>
            <person name="Johansson T."/>
            <person name="Persson P."/>
            <person name="Tunlid A."/>
        </authorList>
    </citation>
    <scope>NUCLEOTIDE SEQUENCE [LARGE SCALE GENOMIC DNA]</scope>
    <source>
        <strain evidence="1 2">CBS 175.51</strain>
    </source>
</reference>
<evidence type="ECO:0000313" key="2">
    <source>
        <dbReference type="Proteomes" id="UP000541558"/>
    </source>
</evidence>
<keyword evidence="2" id="KW-1185">Reference proteome</keyword>
<gene>
    <name evidence="1" type="ORF">D9611_013125</name>
</gene>